<dbReference type="AlphaFoldDB" id="A0A443YP09"/>
<sequence>MKYIYLWFLFLFCTTANAQTLKDFSSCASKLINQAEIADLSIDEIRLLANEIYARKGYRFDNQRFQDFFDGQSWYKSVKENKSIIYSKEATIIRIGVCDES</sequence>
<proteinExistence type="predicted"/>
<dbReference type="Gene3D" id="1.20.58.1690">
    <property type="match status" value="1"/>
</dbReference>
<dbReference type="SMART" id="SM01324">
    <property type="entry name" value="YARHG"/>
    <property type="match status" value="1"/>
</dbReference>
<keyword evidence="4" id="KW-1185">Reference proteome</keyword>
<name>A0A443YP09_9SPHI</name>
<dbReference type="EMBL" id="SAYW01000005">
    <property type="protein sequence ID" value="RWU05522.1"/>
    <property type="molecule type" value="Genomic_DNA"/>
</dbReference>
<protein>
    <submittedName>
        <fullName evidence="3">YARHG domain-containing protein</fullName>
    </submittedName>
</protein>
<feature type="signal peptide" evidence="1">
    <location>
        <begin position="1"/>
        <end position="18"/>
    </location>
</feature>
<dbReference type="InterPro" id="IPR025582">
    <property type="entry name" value="YARHG_dom"/>
</dbReference>
<keyword evidence="1" id="KW-0732">Signal</keyword>
<gene>
    <name evidence="3" type="ORF">DPV69_15330</name>
</gene>
<reference evidence="3 4" key="1">
    <citation type="submission" date="2018-06" db="EMBL/GenBank/DDBJ databases">
        <title>Pedobacter endophyticus sp. nov., an endophytic bacterium isolated from a leaf of Triticum aestivum.</title>
        <authorList>
            <person name="Zhang L."/>
        </authorList>
    </citation>
    <scope>NUCLEOTIDE SEQUENCE [LARGE SCALE GENOMIC DNA]</scope>
    <source>
        <strain evidence="3 4">CM134L-2</strain>
    </source>
</reference>
<evidence type="ECO:0000256" key="1">
    <source>
        <dbReference type="SAM" id="SignalP"/>
    </source>
</evidence>
<accession>A0A443YP09</accession>
<dbReference type="Pfam" id="PF13308">
    <property type="entry name" value="YARHG"/>
    <property type="match status" value="1"/>
</dbReference>
<feature type="domain" description="YARHG" evidence="2">
    <location>
        <begin position="20"/>
        <end position="96"/>
    </location>
</feature>
<dbReference type="RefSeq" id="WP_113648286.1">
    <property type="nucleotide sequence ID" value="NZ_QMHN01000005.1"/>
</dbReference>
<comment type="caution">
    <text evidence="3">The sequence shown here is derived from an EMBL/GenBank/DDBJ whole genome shotgun (WGS) entry which is preliminary data.</text>
</comment>
<dbReference type="Proteomes" id="UP000284120">
    <property type="component" value="Unassembled WGS sequence"/>
</dbReference>
<organism evidence="3 4">
    <name type="scientific">Pedobacter chitinilyticus</name>
    <dbReference type="NCBI Taxonomy" id="2233776"/>
    <lineage>
        <taxon>Bacteria</taxon>
        <taxon>Pseudomonadati</taxon>
        <taxon>Bacteroidota</taxon>
        <taxon>Sphingobacteriia</taxon>
        <taxon>Sphingobacteriales</taxon>
        <taxon>Sphingobacteriaceae</taxon>
        <taxon>Pedobacter</taxon>
    </lineage>
</organism>
<feature type="chain" id="PRO_5019021585" evidence="1">
    <location>
        <begin position="19"/>
        <end position="101"/>
    </location>
</feature>
<evidence type="ECO:0000259" key="2">
    <source>
        <dbReference type="SMART" id="SM01324"/>
    </source>
</evidence>
<dbReference type="InterPro" id="IPR038434">
    <property type="entry name" value="YARHG_sf"/>
</dbReference>
<dbReference type="OrthoDB" id="353549at2"/>
<evidence type="ECO:0000313" key="3">
    <source>
        <dbReference type="EMBL" id="RWU05522.1"/>
    </source>
</evidence>
<evidence type="ECO:0000313" key="4">
    <source>
        <dbReference type="Proteomes" id="UP000284120"/>
    </source>
</evidence>